<proteinExistence type="predicted"/>
<organism evidence="2 3">
    <name type="scientific">Halteria grandinella</name>
    <dbReference type="NCBI Taxonomy" id="5974"/>
    <lineage>
        <taxon>Eukaryota</taxon>
        <taxon>Sar</taxon>
        <taxon>Alveolata</taxon>
        <taxon>Ciliophora</taxon>
        <taxon>Intramacronucleata</taxon>
        <taxon>Spirotrichea</taxon>
        <taxon>Stichotrichia</taxon>
        <taxon>Sporadotrichida</taxon>
        <taxon>Halteriidae</taxon>
        <taxon>Halteria</taxon>
    </lineage>
</organism>
<sequence length="241" mass="27448">MNNSSQITPDYQKKMNLKPPRKPAPYKSFKQIMNEGTPMQGQFRTTKMTAQGFTPILQTVNENDRYSQTMDKESKYSSGMTYGMNKQGQGSRPCSQSQLARIAQPLSSPSETQKEFFSRFTEHRQQKSASNSVDFMMLSLGNLVAVPKVPQPPIHQLPNAHSLKIVGHFSDVPIESQQQSRDYNNFTRIKNVPLLHMQPPKGNGIKSRHRAHEGESYHHNCPLLYSDKHLSYQSSLNSLFF</sequence>
<protein>
    <submittedName>
        <fullName evidence="2">Uncharacterized protein</fullName>
    </submittedName>
</protein>
<dbReference type="AlphaFoldDB" id="A0A8J8NBT2"/>
<dbReference type="EMBL" id="RRYP01024330">
    <property type="protein sequence ID" value="TNV72091.1"/>
    <property type="molecule type" value="Genomic_DNA"/>
</dbReference>
<comment type="caution">
    <text evidence="2">The sequence shown here is derived from an EMBL/GenBank/DDBJ whole genome shotgun (WGS) entry which is preliminary data.</text>
</comment>
<feature type="region of interest" description="Disordered" evidence="1">
    <location>
        <begin position="1"/>
        <end position="27"/>
    </location>
</feature>
<gene>
    <name evidence="2" type="ORF">FGO68_gene5350</name>
</gene>
<keyword evidence="3" id="KW-1185">Reference proteome</keyword>
<name>A0A8J8NBT2_HALGN</name>
<evidence type="ECO:0000313" key="3">
    <source>
        <dbReference type="Proteomes" id="UP000785679"/>
    </source>
</evidence>
<dbReference type="Proteomes" id="UP000785679">
    <property type="component" value="Unassembled WGS sequence"/>
</dbReference>
<reference evidence="2" key="1">
    <citation type="submission" date="2019-06" db="EMBL/GenBank/DDBJ databases">
        <authorList>
            <person name="Zheng W."/>
        </authorList>
    </citation>
    <scope>NUCLEOTIDE SEQUENCE</scope>
    <source>
        <strain evidence="2">QDHG01</strain>
    </source>
</reference>
<evidence type="ECO:0000313" key="2">
    <source>
        <dbReference type="EMBL" id="TNV72091.1"/>
    </source>
</evidence>
<accession>A0A8J8NBT2</accession>
<evidence type="ECO:0000256" key="1">
    <source>
        <dbReference type="SAM" id="MobiDB-lite"/>
    </source>
</evidence>